<accession>A0A8S9NP56</accession>
<feature type="domain" description="RNase H type-1" evidence="1">
    <location>
        <begin position="85"/>
        <end position="177"/>
    </location>
</feature>
<dbReference type="SUPFAM" id="SSF53098">
    <property type="entry name" value="Ribonuclease H-like"/>
    <property type="match status" value="1"/>
</dbReference>
<sequence>MINLPPTGISEAALYPWVLWFLWVARNKLIFENLVMNEQEVATLALKEARAWQAAQPGKTTTQTERSGNKVPQPCGLIKTNQCFVDAAWNATNRKGGFGCIFKDFSNITLHHTSANRCFVGSAFIAEALGVKTALLEAVNLGLRTLIIWSDSLSLINTISSGLKTIEVRGTLFDIEHLCTFSLLFPSIMYQGLTLLKLML</sequence>
<dbReference type="AlphaFoldDB" id="A0A8S9NP56"/>
<proteinExistence type="predicted"/>
<gene>
    <name evidence="2" type="ORF">F2Q69_00044670</name>
</gene>
<dbReference type="PANTHER" id="PTHR47074">
    <property type="entry name" value="BNAC02G40300D PROTEIN"/>
    <property type="match status" value="1"/>
</dbReference>
<dbReference type="InterPro" id="IPR036397">
    <property type="entry name" value="RNaseH_sf"/>
</dbReference>
<dbReference type="InterPro" id="IPR044730">
    <property type="entry name" value="RNase_H-like_dom_plant"/>
</dbReference>
<dbReference type="GO" id="GO:0003676">
    <property type="term" value="F:nucleic acid binding"/>
    <property type="evidence" value="ECO:0007669"/>
    <property type="project" value="InterPro"/>
</dbReference>
<evidence type="ECO:0000313" key="3">
    <source>
        <dbReference type="Proteomes" id="UP000712600"/>
    </source>
</evidence>
<evidence type="ECO:0000259" key="1">
    <source>
        <dbReference type="Pfam" id="PF13456"/>
    </source>
</evidence>
<dbReference type="Gene3D" id="3.30.420.10">
    <property type="entry name" value="Ribonuclease H-like superfamily/Ribonuclease H"/>
    <property type="match status" value="1"/>
</dbReference>
<comment type="caution">
    <text evidence="2">The sequence shown here is derived from an EMBL/GenBank/DDBJ whole genome shotgun (WGS) entry which is preliminary data.</text>
</comment>
<dbReference type="EMBL" id="QGKX02001621">
    <property type="protein sequence ID" value="KAF3505275.1"/>
    <property type="molecule type" value="Genomic_DNA"/>
</dbReference>
<dbReference type="Pfam" id="PF13456">
    <property type="entry name" value="RVT_3"/>
    <property type="match status" value="1"/>
</dbReference>
<evidence type="ECO:0000313" key="2">
    <source>
        <dbReference type="EMBL" id="KAF3505275.1"/>
    </source>
</evidence>
<dbReference type="CDD" id="cd06222">
    <property type="entry name" value="RNase_H_like"/>
    <property type="match status" value="1"/>
</dbReference>
<dbReference type="InterPro" id="IPR052929">
    <property type="entry name" value="RNase_H-like_EbsB-rel"/>
</dbReference>
<dbReference type="InterPro" id="IPR012337">
    <property type="entry name" value="RNaseH-like_sf"/>
</dbReference>
<dbReference type="PANTHER" id="PTHR47074:SF11">
    <property type="entry name" value="REVERSE TRANSCRIPTASE-LIKE PROTEIN"/>
    <property type="match status" value="1"/>
</dbReference>
<organism evidence="2 3">
    <name type="scientific">Brassica cretica</name>
    <name type="common">Mustard</name>
    <dbReference type="NCBI Taxonomy" id="69181"/>
    <lineage>
        <taxon>Eukaryota</taxon>
        <taxon>Viridiplantae</taxon>
        <taxon>Streptophyta</taxon>
        <taxon>Embryophyta</taxon>
        <taxon>Tracheophyta</taxon>
        <taxon>Spermatophyta</taxon>
        <taxon>Magnoliopsida</taxon>
        <taxon>eudicotyledons</taxon>
        <taxon>Gunneridae</taxon>
        <taxon>Pentapetalae</taxon>
        <taxon>rosids</taxon>
        <taxon>malvids</taxon>
        <taxon>Brassicales</taxon>
        <taxon>Brassicaceae</taxon>
        <taxon>Brassiceae</taxon>
        <taxon>Brassica</taxon>
    </lineage>
</organism>
<dbReference type="InterPro" id="IPR002156">
    <property type="entry name" value="RNaseH_domain"/>
</dbReference>
<dbReference type="Proteomes" id="UP000712600">
    <property type="component" value="Unassembled WGS sequence"/>
</dbReference>
<name>A0A8S9NP56_BRACR</name>
<protein>
    <recommendedName>
        <fullName evidence="1">RNase H type-1 domain-containing protein</fullName>
    </recommendedName>
</protein>
<dbReference type="GO" id="GO:0004523">
    <property type="term" value="F:RNA-DNA hybrid ribonuclease activity"/>
    <property type="evidence" value="ECO:0007669"/>
    <property type="project" value="InterPro"/>
</dbReference>
<reference evidence="2" key="1">
    <citation type="submission" date="2019-12" db="EMBL/GenBank/DDBJ databases">
        <title>Genome sequencing and annotation of Brassica cretica.</title>
        <authorList>
            <person name="Studholme D.J."/>
            <person name="Sarris P."/>
        </authorList>
    </citation>
    <scope>NUCLEOTIDE SEQUENCE</scope>
    <source>
        <strain evidence="2">PFS-109/04</strain>
        <tissue evidence="2">Leaf</tissue>
    </source>
</reference>